<keyword evidence="2" id="KW-1185">Reference proteome</keyword>
<reference evidence="1 2" key="1">
    <citation type="journal article" date="2014" name="Int. J. Syst. Evol. Microbiol.">
        <title>Complete genome sequence of Corynebacterium casei LMG S-19264T (=DSM 44701T), isolated from a smear-ripened cheese.</title>
        <authorList>
            <consortium name="US DOE Joint Genome Institute (JGI-PGF)"/>
            <person name="Walter F."/>
            <person name="Albersmeier A."/>
            <person name="Kalinowski J."/>
            <person name="Ruckert C."/>
        </authorList>
    </citation>
    <scope>NUCLEOTIDE SEQUENCE [LARGE SCALE GENOMIC DNA]</scope>
    <source>
        <strain evidence="1 2">CGMCC 1.12976</strain>
    </source>
</reference>
<organism evidence="1 2">
    <name type="scientific">Subtercola lobariae</name>
    <dbReference type="NCBI Taxonomy" id="1588641"/>
    <lineage>
        <taxon>Bacteria</taxon>
        <taxon>Bacillati</taxon>
        <taxon>Actinomycetota</taxon>
        <taxon>Actinomycetes</taxon>
        <taxon>Micrococcales</taxon>
        <taxon>Microbacteriaceae</taxon>
        <taxon>Subtercola</taxon>
    </lineage>
</organism>
<dbReference type="EMBL" id="BMGP01000001">
    <property type="protein sequence ID" value="GGF12192.1"/>
    <property type="molecule type" value="Genomic_DNA"/>
</dbReference>
<evidence type="ECO:0000313" key="2">
    <source>
        <dbReference type="Proteomes" id="UP000598775"/>
    </source>
</evidence>
<dbReference type="InterPro" id="IPR024079">
    <property type="entry name" value="MetalloPept_cat_dom_sf"/>
</dbReference>
<dbReference type="AlphaFoldDB" id="A0A917ET64"/>
<comment type="caution">
    <text evidence="1">The sequence shown here is derived from an EMBL/GenBank/DDBJ whole genome shotgun (WGS) entry which is preliminary data.</text>
</comment>
<gene>
    <name evidence="1" type="ORF">GCM10011399_02660</name>
</gene>
<dbReference type="GO" id="GO:0008237">
    <property type="term" value="F:metallopeptidase activity"/>
    <property type="evidence" value="ECO:0007669"/>
    <property type="project" value="InterPro"/>
</dbReference>
<protein>
    <submittedName>
        <fullName evidence="1">Uncharacterized protein</fullName>
    </submittedName>
</protein>
<dbReference type="Proteomes" id="UP000598775">
    <property type="component" value="Unassembled WGS sequence"/>
</dbReference>
<dbReference type="Gene3D" id="3.40.390.10">
    <property type="entry name" value="Collagenase (Catalytic Domain)"/>
    <property type="match status" value="1"/>
</dbReference>
<dbReference type="RefSeq" id="WP_188672479.1">
    <property type="nucleotide sequence ID" value="NZ_BMGP01000001.1"/>
</dbReference>
<name>A0A917ET64_9MICO</name>
<dbReference type="SUPFAM" id="SSF55486">
    <property type="entry name" value="Metalloproteases ('zincins'), catalytic domain"/>
    <property type="match status" value="1"/>
</dbReference>
<evidence type="ECO:0000313" key="1">
    <source>
        <dbReference type="EMBL" id="GGF12192.1"/>
    </source>
</evidence>
<proteinExistence type="predicted"/>
<sequence>MKSLHSIGPRHSALRPTSMRRRALALGIAALAVCSLMTFAGPSGAHAEACTKGQPPRTLATDDSSAIEVQSCLSGEWVSVGTVNAAPDTLTINETVQDPKESKYGINVSDFFDLKKIDPYAIITAFKNVASGVVTLTDAEKLKEKKDLAQQKAQALLNRQDTRAKDACRTRSVAYSALKLLAGGQAGWLPPASTAPAGQPSQITYAFAADVPDDVKATILNAISQYPDAVRYEDAAALYPEQIVPHDPSDSRAPTITFTANAVDDDTAAETFIGESSGSRLSGGQRWVSGRVNIVPGKDTPMAVGHEIGHVLGLDHGSDLDSTMFAVLPTNGHAGSPWTPTGDMEGPEDQAFSACMFLPPVTPTL</sequence>
<accession>A0A917ET64</accession>